<keyword evidence="2" id="KW-1185">Reference proteome</keyword>
<sequence length="505" mass="55251">MATAVPEDDMHAAPKKRALPFKRTVARKQRSSEEPKKPDEDNDLDLFRHSKEVFPEVLREAKEAEEEKDQSQSDRKRRKLSSSSSSDPTHSRKQSTAAGDGSDDDLIMDVKGKGKEIIRPRRSSTPPVPSSAQSILRTPSSNRASPKAPPSRRTRSQNQSGSPALPVTIPDDSDSDSDAKPTAVLPPQQQQQNDPTNPTTPHRPETEPPTELSSPIEILPNPNPFTSPSPPKPPAEADDFSEWITKARALQAADDQKAVVKIFISSRLPGCELPVIAQRRLNQGVQLLLDVWVSQKVDALEELRARDPVFAAASASAPTAVGRFFLTWKGNKIYGHSTLAALGVRVDARGALRGAHGDGYVRDGLHLEVWTEEAYAEYLEDRGKEWALKLGEEGEEDGEYGADGRGAGAGAGSGEVVAAATPKKKGIRVVLKAKEHEALKLTTREETDVEMLIEAFRTQRDIGPEWSVAIYFDGERLEEEALVSEIDVDPDDVNQMEVHVKKAAS</sequence>
<dbReference type="Proteomes" id="UP000724584">
    <property type="component" value="Unassembled WGS sequence"/>
</dbReference>
<evidence type="ECO:0000313" key="1">
    <source>
        <dbReference type="EMBL" id="KAH6631552.1"/>
    </source>
</evidence>
<reference evidence="1 2" key="1">
    <citation type="journal article" date="2021" name="Nat. Commun.">
        <title>Genetic determinants of endophytism in the Arabidopsis root mycobiome.</title>
        <authorList>
            <person name="Mesny F."/>
            <person name="Miyauchi S."/>
            <person name="Thiergart T."/>
            <person name="Pickel B."/>
            <person name="Atanasova L."/>
            <person name="Karlsson M."/>
            <person name="Huettel B."/>
            <person name="Barry K.W."/>
            <person name="Haridas S."/>
            <person name="Chen C."/>
            <person name="Bauer D."/>
            <person name="Andreopoulos W."/>
            <person name="Pangilinan J."/>
            <person name="LaButti K."/>
            <person name="Riley R."/>
            <person name="Lipzen A."/>
            <person name="Clum A."/>
            <person name="Drula E."/>
            <person name="Henrissat B."/>
            <person name="Kohler A."/>
            <person name="Grigoriev I.V."/>
            <person name="Martin F.M."/>
            <person name="Hacquard S."/>
        </authorList>
    </citation>
    <scope>NUCLEOTIDE SEQUENCE [LARGE SCALE GENOMIC DNA]</scope>
    <source>
        <strain evidence="1 2">MPI-SDFR-AT-0079</strain>
    </source>
</reference>
<organism evidence="1 2">
    <name type="scientific">Chaetomium tenue</name>
    <dbReference type="NCBI Taxonomy" id="1854479"/>
    <lineage>
        <taxon>Eukaryota</taxon>
        <taxon>Fungi</taxon>
        <taxon>Dikarya</taxon>
        <taxon>Ascomycota</taxon>
        <taxon>Pezizomycotina</taxon>
        <taxon>Sordariomycetes</taxon>
        <taxon>Sordariomycetidae</taxon>
        <taxon>Sordariales</taxon>
        <taxon>Chaetomiaceae</taxon>
        <taxon>Chaetomium</taxon>
    </lineage>
</organism>
<comment type="caution">
    <text evidence="1">The sequence shown here is derived from an EMBL/GenBank/DDBJ whole genome shotgun (WGS) entry which is preliminary data.</text>
</comment>
<protein>
    <submittedName>
        <fullName evidence="1">Uncharacterized protein</fullName>
    </submittedName>
</protein>
<dbReference type="EMBL" id="JAGIZQ010000004">
    <property type="protein sequence ID" value="KAH6631552.1"/>
    <property type="molecule type" value="Genomic_DNA"/>
</dbReference>
<proteinExistence type="predicted"/>
<name>A0ACB7PBI5_9PEZI</name>
<accession>A0ACB7PBI5</accession>
<gene>
    <name evidence="1" type="ORF">F5144DRAFT_511197</name>
</gene>
<evidence type="ECO:0000313" key="2">
    <source>
        <dbReference type="Proteomes" id="UP000724584"/>
    </source>
</evidence>